<organism evidence="1 2">
    <name type="scientific">Caerostris extrusa</name>
    <name type="common">Bark spider</name>
    <name type="synonym">Caerostris bankana</name>
    <dbReference type="NCBI Taxonomy" id="172846"/>
    <lineage>
        <taxon>Eukaryota</taxon>
        <taxon>Metazoa</taxon>
        <taxon>Ecdysozoa</taxon>
        <taxon>Arthropoda</taxon>
        <taxon>Chelicerata</taxon>
        <taxon>Arachnida</taxon>
        <taxon>Araneae</taxon>
        <taxon>Araneomorphae</taxon>
        <taxon>Entelegynae</taxon>
        <taxon>Araneoidea</taxon>
        <taxon>Araneidae</taxon>
        <taxon>Caerostris</taxon>
    </lineage>
</organism>
<evidence type="ECO:0000313" key="1">
    <source>
        <dbReference type="EMBL" id="GIX66716.1"/>
    </source>
</evidence>
<sequence length="151" mass="17114">MGKKIRLRLYCFQELAGNTQSCNRISYHHQLLRADSEKFTLPHHDPAEDCIKSGVKQILRPNEVGRKGLAPSVLSNRREDCIKSGVKQILRPNEVGRKGLAPSVYRTEETPKKDNSDRLILLPSLENLRADKIKKLLSPPEPPTIEPISRN</sequence>
<dbReference type="AlphaFoldDB" id="A0AAV4M5N6"/>
<dbReference type="EMBL" id="BPLR01019336">
    <property type="protein sequence ID" value="GIX66716.1"/>
    <property type="molecule type" value="Genomic_DNA"/>
</dbReference>
<accession>A0AAV4M5N6</accession>
<keyword evidence="2" id="KW-1185">Reference proteome</keyword>
<evidence type="ECO:0000313" key="2">
    <source>
        <dbReference type="Proteomes" id="UP001054945"/>
    </source>
</evidence>
<proteinExistence type="predicted"/>
<protein>
    <submittedName>
        <fullName evidence="1">Uncharacterized protein</fullName>
    </submittedName>
</protein>
<reference evidence="1 2" key="1">
    <citation type="submission" date="2021-06" db="EMBL/GenBank/DDBJ databases">
        <title>Caerostris extrusa draft genome.</title>
        <authorList>
            <person name="Kono N."/>
            <person name="Arakawa K."/>
        </authorList>
    </citation>
    <scope>NUCLEOTIDE SEQUENCE [LARGE SCALE GENOMIC DNA]</scope>
</reference>
<gene>
    <name evidence="1" type="ORF">CEXT_652801</name>
</gene>
<dbReference type="Proteomes" id="UP001054945">
    <property type="component" value="Unassembled WGS sequence"/>
</dbReference>
<name>A0AAV4M5N6_CAEEX</name>
<comment type="caution">
    <text evidence="1">The sequence shown here is derived from an EMBL/GenBank/DDBJ whole genome shotgun (WGS) entry which is preliminary data.</text>
</comment>